<reference evidence="2 3" key="1">
    <citation type="journal article" date="2017" name="Curr. Biol.">
        <title>The Evolution of Venom by Co-option of Single-Copy Genes.</title>
        <authorList>
            <person name="Martinson E.O."/>
            <person name="Mrinalini"/>
            <person name="Kelkar Y.D."/>
            <person name="Chang C.H."/>
            <person name="Werren J.H."/>
        </authorList>
    </citation>
    <scope>NUCLEOTIDE SEQUENCE [LARGE SCALE GENOMIC DNA]</scope>
    <source>
        <strain evidence="2 3">Alberta</strain>
        <tissue evidence="2">Whole body</tissue>
    </source>
</reference>
<dbReference type="InterPro" id="IPR036728">
    <property type="entry name" value="PBP_GOBP_sf"/>
</dbReference>
<gene>
    <name evidence="2" type="ORF">TSAR_010762</name>
</gene>
<feature type="non-terminal residue" evidence="2">
    <location>
        <position position="1"/>
    </location>
</feature>
<dbReference type="AlphaFoldDB" id="A0A232EPA1"/>
<feature type="region of interest" description="Disordered" evidence="1">
    <location>
        <begin position="1"/>
        <end position="21"/>
    </location>
</feature>
<proteinExistence type="predicted"/>
<dbReference type="SUPFAM" id="SSF47565">
    <property type="entry name" value="Insect pheromone/odorant-binding proteins"/>
    <property type="match status" value="1"/>
</dbReference>
<dbReference type="EMBL" id="NNAY01002989">
    <property type="protein sequence ID" value="OXU20168.1"/>
    <property type="molecule type" value="Genomic_DNA"/>
</dbReference>
<evidence type="ECO:0000256" key="1">
    <source>
        <dbReference type="SAM" id="MobiDB-lite"/>
    </source>
</evidence>
<organism evidence="2 3">
    <name type="scientific">Trichomalopsis sarcophagae</name>
    <dbReference type="NCBI Taxonomy" id="543379"/>
    <lineage>
        <taxon>Eukaryota</taxon>
        <taxon>Metazoa</taxon>
        <taxon>Ecdysozoa</taxon>
        <taxon>Arthropoda</taxon>
        <taxon>Hexapoda</taxon>
        <taxon>Insecta</taxon>
        <taxon>Pterygota</taxon>
        <taxon>Neoptera</taxon>
        <taxon>Endopterygota</taxon>
        <taxon>Hymenoptera</taxon>
        <taxon>Apocrita</taxon>
        <taxon>Proctotrupomorpha</taxon>
        <taxon>Chalcidoidea</taxon>
        <taxon>Pteromalidae</taxon>
        <taxon>Pteromalinae</taxon>
        <taxon>Trichomalopsis</taxon>
    </lineage>
</organism>
<accession>A0A232EPA1</accession>
<keyword evidence="3" id="KW-1185">Reference proteome</keyword>
<evidence type="ECO:0000313" key="2">
    <source>
        <dbReference type="EMBL" id="OXU20168.1"/>
    </source>
</evidence>
<evidence type="ECO:0000313" key="3">
    <source>
        <dbReference type="Proteomes" id="UP000215335"/>
    </source>
</evidence>
<comment type="caution">
    <text evidence="2">The sequence shown here is derived from an EMBL/GenBank/DDBJ whole genome shotgun (WGS) entry which is preliminary data.</text>
</comment>
<dbReference type="GO" id="GO:0005549">
    <property type="term" value="F:odorant binding"/>
    <property type="evidence" value="ECO:0007669"/>
    <property type="project" value="InterPro"/>
</dbReference>
<protein>
    <submittedName>
        <fullName evidence="2">Uncharacterized protein</fullName>
    </submittedName>
</protein>
<sequence length="200" mass="22545">RKITKEPIPSRNSHAFEPPSQNRIYHPCGTCQNVITSVWRTRATDEIWVNGLLRLTKLRYCGSSQLREREGEEDSCSDGNSQRADATVAACQLSLSVIWMNAAGYLKNSDVRFDETRGAESIFKLPESERSCAFQTCFLRELGLINKDNSFNVNDLLESDIPETCNAESIDTLEKTCEAVKCLMDLLHESDFNTQPNVTD</sequence>
<dbReference type="Proteomes" id="UP000215335">
    <property type="component" value="Unassembled WGS sequence"/>
</dbReference>
<name>A0A232EPA1_9HYME</name>